<dbReference type="PANTHER" id="PTHR40465:SF1">
    <property type="entry name" value="DUF6534 DOMAIN-CONTAINING PROTEIN"/>
    <property type="match status" value="1"/>
</dbReference>
<evidence type="ECO:0000313" key="4">
    <source>
        <dbReference type="Proteomes" id="UP001212997"/>
    </source>
</evidence>
<evidence type="ECO:0000259" key="2">
    <source>
        <dbReference type="Pfam" id="PF20152"/>
    </source>
</evidence>
<dbReference type="AlphaFoldDB" id="A0AAD5V1Z5"/>
<comment type="caution">
    <text evidence="3">The sequence shown here is derived from an EMBL/GenBank/DDBJ whole genome shotgun (WGS) entry which is preliminary data.</text>
</comment>
<accession>A0AAD5V1Z5</accession>
<feature type="transmembrane region" description="Helical" evidence="1">
    <location>
        <begin position="60"/>
        <end position="85"/>
    </location>
</feature>
<keyword evidence="1" id="KW-0472">Membrane</keyword>
<reference evidence="3" key="1">
    <citation type="submission" date="2022-07" db="EMBL/GenBank/DDBJ databases">
        <title>Genome Sequence of Physisporinus lineatus.</title>
        <authorList>
            <person name="Buettner E."/>
        </authorList>
    </citation>
    <scope>NUCLEOTIDE SEQUENCE</scope>
    <source>
        <strain evidence="3">VT162</strain>
    </source>
</reference>
<evidence type="ECO:0000313" key="3">
    <source>
        <dbReference type="EMBL" id="KAJ3482606.1"/>
    </source>
</evidence>
<keyword evidence="1" id="KW-0812">Transmembrane</keyword>
<name>A0AAD5V1Z5_9APHY</name>
<keyword evidence="1" id="KW-1133">Transmembrane helix</keyword>
<feature type="transmembrane region" description="Helical" evidence="1">
    <location>
        <begin position="26"/>
        <end position="48"/>
    </location>
</feature>
<keyword evidence="4" id="KW-1185">Reference proteome</keyword>
<evidence type="ECO:0000256" key="1">
    <source>
        <dbReference type="SAM" id="Phobius"/>
    </source>
</evidence>
<dbReference type="PANTHER" id="PTHR40465">
    <property type="entry name" value="CHROMOSOME 1, WHOLE GENOME SHOTGUN SEQUENCE"/>
    <property type="match status" value="1"/>
</dbReference>
<dbReference type="EMBL" id="JANAWD010000265">
    <property type="protein sequence ID" value="KAJ3482606.1"/>
    <property type="molecule type" value="Genomic_DNA"/>
</dbReference>
<sequence>MATVTIPEGMICLPEHLKLDGTLGSIYLGIVAASALFGVTCVQTYLYSRACEKDRWVLKGSIGILWVLDALHMAFLVHIGYFYAVNNFGNVAMLQEPVWSILVMAIATAVSDLMVRWIFSYRVYTLSGKNIWLTAFLVACAIPPFFGGIIFAGRGLKLGSFAQFTQLEDILYMSFAFSVGLDVIICVALCIFLSHRRTGFACVWALAVLIAFATMKHNYVFLALYFITPKLFLNSLLGTLNARQSLRENLHSGMVSIPLSEAMSTRSGVRQEFGSGENQASELVLDISSANNVKIAPATTITSVSRFRSRERPT</sequence>
<dbReference type="Proteomes" id="UP001212997">
    <property type="component" value="Unassembled WGS sequence"/>
</dbReference>
<feature type="transmembrane region" description="Helical" evidence="1">
    <location>
        <begin position="131"/>
        <end position="151"/>
    </location>
</feature>
<proteinExistence type="predicted"/>
<feature type="transmembrane region" description="Helical" evidence="1">
    <location>
        <begin position="171"/>
        <end position="192"/>
    </location>
</feature>
<feature type="domain" description="DUF6534" evidence="2">
    <location>
        <begin position="179"/>
        <end position="245"/>
    </location>
</feature>
<protein>
    <recommendedName>
        <fullName evidence="2">DUF6534 domain-containing protein</fullName>
    </recommendedName>
</protein>
<dbReference type="Pfam" id="PF20152">
    <property type="entry name" value="DUF6534"/>
    <property type="match status" value="1"/>
</dbReference>
<dbReference type="InterPro" id="IPR045339">
    <property type="entry name" value="DUF6534"/>
</dbReference>
<feature type="transmembrane region" description="Helical" evidence="1">
    <location>
        <begin position="97"/>
        <end position="119"/>
    </location>
</feature>
<gene>
    <name evidence="3" type="ORF">NLI96_g6860</name>
</gene>
<organism evidence="3 4">
    <name type="scientific">Meripilus lineatus</name>
    <dbReference type="NCBI Taxonomy" id="2056292"/>
    <lineage>
        <taxon>Eukaryota</taxon>
        <taxon>Fungi</taxon>
        <taxon>Dikarya</taxon>
        <taxon>Basidiomycota</taxon>
        <taxon>Agaricomycotina</taxon>
        <taxon>Agaricomycetes</taxon>
        <taxon>Polyporales</taxon>
        <taxon>Meripilaceae</taxon>
        <taxon>Meripilus</taxon>
    </lineage>
</organism>